<dbReference type="SFLD" id="SFLDS00003">
    <property type="entry name" value="Haloacid_Dehalogenase"/>
    <property type="match status" value="1"/>
</dbReference>
<comment type="caution">
    <text evidence="2">The sequence shown here is derived from an EMBL/GenBank/DDBJ whole genome shotgun (WGS) entry which is preliminary data.</text>
</comment>
<dbReference type="Pfam" id="PF00702">
    <property type="entry name" value="Hydrolase"/>
    <property type="match status" value="1"/>
</dbReference>
<dbReference type="PANTHER" id="PTHR43885:SF1">
    <property type="entry name" value="SUPERFAMILY HYDROLASE, PUTATIVE (AFU_ORTHOLOGUE AFUA_4G13290)-RELATED"/>
    <property type="match status" value="1"/>
</dbReference>
<dbReference type="Gene3D" id="1.10.260.80">
    <property type="match status" value="1"/>
</dbReference>
<dbReference type="OrthoDB" id="426235at2759"/>
<dbReference type="Proteomes" id="UP001165080">
    <property type="component" value="Unassembled WGS sequence"/>
</dbReference>
<sequence>MAGCYLLRRAPSACGALWRSCQIPNLRTCRTFASKMEPGEKPVLRGVVFDMDGTLLKPVIDFAEMRRRVGLLPHQGDILDVINKWPDDERARAYATIAEIEEQALRDMALMPGALELCAFLDQQGLPRGLITRNVRRSVQYFHDFLGLVPFQPAITRECEFPYKPSPAALHHIASSWRVEVGQVLMVGDSVKDDVVSGNRAGAVTVLLDYSGEDTADGSGNNGAAAQRRRPESFEGEQRPTHVVGSLMELQELLESSYTLVPPPP</sequence>
<dbReference type="NCBIfam" id="TIGR01549">
    <property type="entry name" value="HAD-SF-IA-v1"/>
    <property type="match status" value="1"/>
</dbReference>
<reference evidence="2 3" key="1">
    <citation type="journal article" date="2023" name="Commun. Biol.">
        <title>Reorganization of the ancestral sex-determining regions during the evolution of trioecy in Pleodorina starrii.</title>
        <authorList>
            <person name="Takahashi K."/>
            <person name="Suzuki S."/>
            <person name="Kawai-Toyooka H."/>
            <person name="Yamamoto K."/>
            <person name="Hamaji T."/>
            <person name="Ootsuki R."/>
            <person name="Yamaguchi H."/>
            <person name="Kawachi M."/>
            <person name="Higashiyama T."/>
            <person name="Nozaki H."/>
        </authorList>
    </citation>
    <scope>NUCLEOTIDE SEQUENCE [LARGE SCALE GENOMIC DNA]</scope>
    <source>
        <strain evidence="2 3">NIES-4479</strain>
    </source>
</reference>
<dbReference type="InterPro" id="IPR023214">
    <property type="entry name" value="HAD_sf"/>
</dbReference>
<dbReference type="AlphaFoldDB" id="A0A9W6BFT1"/>
<gene>
    <name evidence="2" type="primary">PLESTMB000519</name>
    <name evidence="2" type="ORF">PLESTB_000451400</name>
</gene>
<accession>A0A9W6BFT1</accession>
<dbReference type="InterPro" id="IPR036412">
    <property type="entry name" value="HAD-like_sf"/>
</dbReference>
<organism evidence="2 3">
    <name type="scientific">Pleodorina starrii</name>
    <dbReference type="NCBI Taxonomy" id="330485"/>
    <lineage>
        <taxon>Eukaryota</taxon>
        <taxon>Viridiplantae</taxon>
        <taxon>Chlorophyta</taxon>
        <taxon>core chlorophytes</taxon>
        <taxon>Chlorophyceae</taxon>
        <taxon>CS clade</taxon>
        <taxon>Chlamydomonadales</taxon>
        <taxon>Volvocaceae</taxon>
        <taxon>Pleodorina</taxon>
    </lineage>
</organism>
<dbReference type="Gene3D" id="3.40.50.1000">
    <property type="entry name" value="HAD superfamily/HAD-like"/>
    <property type="match status" value="1"/>
</dbReference>
<dbReference type="PANTHER" id="PTHR43885">
    <property type="entry name" value="HALOACID DEHALOGENASE-LIKE HYDROLASE"/>
    <property type="match status" value="1"/>
</dbReference>
<feature type="compositionally biased region" description="Basic and acidic residues" evidence="1">
    <location>
        <begin position="229"/>
        <end position="239"/>
    </location>
</feature>
<dbReference type="EMBL" id="BRXU01000004">
    <property type="protein sequence ID" value="GLC50963.1"/>
    <property type="molecule type" value="Genomic_DNA"/>
</dbReference>
<name>A0A9W6BFT1_9CHLO</name>
<evidence type="ECO:0000313" key="2">
    <source>
        <dbReference type="EMBL" id="GLC50963.1"/>
    </source>
</evidence>
<proteinExistence type="predicted"/>
<dbReference type="SFLD" id="SFLDG01129">
    <property type="entry name" value="C1.5:_HAD__Beta-PGM__Phosphata"/>
    <property type="match status" value="1"/>
</dbReference>
<feature type="region of interest" description="Disordered" evidence="1">
    <location>
        <begin position="215"/>
        <end position="239"/>
    </location>
</feature>
<evidence type="ECO:0000313" key="3">
    <source>
        <dbReference type="Proteomes" id="UP001165080"/>
    </source>
</evidence>
<dbReference type="InterPro" id="IPR006439">
    <property type="entry name" value="HAD-SF_hydro_IA"/>
</dbReference>
<evidence type="ECO:0000256" key="1">
    <source>
        <dbReference type="SAM" id="MobiDB-lite"/>
    </source>
</evidence>
<keyword evidence="3" id="KW-1185">Reference proteome</keyword>
<protein>
    <submittedName>
        <fullName evidence="2">Uncharacterized protein</fullName>
    </submittedName>
</protein>
<dbReference type="PRINTS" id="PR00413">
    <property type="entry name" value="HADHALOGNASE"/>
</dbReference>
<dbReference type="SUPFAM" id="SSF56784">
    <property type="entry name" value="HAD-like"/>
    <property type="match status" value="1"/>
</dbReference>